<feature type="coiled-coil region" evidence="3">
    <location>
        <begin position="34"/>
        <end position="61"/>
    </location>
</feature>
<dbReference type="InterPro" id="IPR036910">
    <property type="entry name" value="HMG_box_dom_sf"/>
</dbReference>
<dbReference type="AlphaFoldDB" id="A0A9N8HT22"/>
<feature type="compositionally biased region" description="Low complexity" evidence="4">
    <location>
        <begin position="206"/>
        <end position="220"/>
    </location>
</feature>
<gene>
    <name evidence="6" type="ORF">SEMRO_1226_G254170.1</name>
</gene>
<evidence type="ECO:0000259" key="5">
    <source>
        <dbReference type="PROSITE" id="PS50118"/>
    </source>
</evidence>
<keyword evidence="3" id="KW-0175">Coiled coil</keyword>
<feature type="compositionally biased region" description="Basic residues" evidence="4">
    <location>
        <begin position="258"/>
        <end position="268"/>
    </location>
</feature>
<comment type="caution">
    <text evidence="6">The sequence shown here is derived from an EMBL/GenBank/DDBJ whole genome shotgun (WGS) entry which is preliminary data.</text>
</comment>
<keyword evidence="1 2" id="KW-0238">DNA-binding</keyword>
<dbReference type="CDD" id="cd00084">
    <property type="entry name" value="HMG-box_SF"/>
    <property type="match status" value="1"/>
</dbReference>
<dbReference type="PANTHER" id="PTHR48112">
    <property type="entry name" value="HIGH MOBILITY GROUP PROTEIN DSP1"/>
    <property type="match status" value="1"/>
</dbReference>
<dbReference type="EMBL" id="CAICTM010001224">
    <property type="protein sequence ID" value="CAB9521728.1"/>
    <property type="molecule type" value="Genomic_DNA"/>
</dbReference>
<proteinExistence type="predicted"/>
<evidence type="ECO:0000256" key="3">
    <source>
        <dbReference type="SAM" id="Coils"/>
    </source>
</evidence>
<dbReference type="SMART" id="SM00398">
    <property type="entry name" value="HMG"/>
    <property type="match status" value="1"/>
</dbReference>
<feature type="compositionally biased region" description="Basic and acidic residues" evidence="4">
    <location>
        <begin position="187"/>
        <end position="200"/>
    </location>
</feature>
<reference evidence="6" key="1">
    <citation type="submission" date="2020-06" db="EMBL/GenBank/DDBJ databases">
        <authorList>
            <consortium name="Plant Systems Biology data submission"/>
        </authorList>
    </citation>
    <scope>NUCLEOTIDE SEQUENCE</scope>
    <source>
        <strain evidence="6">D6</strain>
    </source>
</reference>
<feature type="compositionally biased region" description="Acidic residues" evidence="4">
    <location>
        <begin position="225"/>
        <end position="253"/>
    </location>
</feature>
<dbReference type="GO" id="GO:0003677">
    <property type="term" value="F:DNA binding"/>
    <property type="evidence" value="ECO:0007669"/>
    <property type="project" value="UniProtKB-UniRule"/>
</dbReference>
<dbReference type="Gene3D" id="1.10.30.10">
    <property type="entry name" value="High mobility group box domain"/>
    <property type="match status" value="1"/>
</dbReference>
<organism evidence="6 7">
    <name type="scientific">Seminavis robusta</name>
    <dbReference type="NCBI Taxonomy" id="568900"/>
    <lineage>
        <taxon>Eukaryota</taxon>
        <taxon>Sar</taxon>
        <taxon>Stramenopiles</taxon>
        <taxon>Ochrophyta</taxon>
        <taxon>Bacillariophyta</taxon>
        <taxon>Bacillariophyceae</taxon>
        <taxon>Bacillariophycidae</taxon>
        <taxon>Naviculales</taxon>
        <taxon>Naviculaceae</taxon>
        <taxon>Seminavis</taxon>
    </lineage>
</organism>
<dbReference type="InterPro" id="IPR050342">
    <property type="entry name" value="HMGB"/>
</dbReference>
<evidence type="ECO:0000313" key="7">
    <source>
        <dbReference type="Proteomes" id="UP001153069"/>
    </source>
</evidence>
<feature type="domain" description="HMG box" evidence="5">
    <location>
        <begin position="111"/>
        <end position="179"/>
    </location>
</feature>
<dbReference type="GO" id="GO:0005634">
    <property type="term" value="C:nucleus"/>
    <property type="evidence" value="ECO:0007669"/>
    <property type="project" value="UniProtKB-UniRule"/>
</dbReference>
<dbReference type="InterPro" id="IPR009071">
    <property type="entry name" value="HMG_box_dom"/>
</dbReference>
<evidence type="ECO:0000256" key="1">
    <source>
        <dbReference type="ARBA" id="ARBA00023125"/>
    </source>
</evidence>
<feature type="DNA-binding region" description="HMG box" evidence="2">
    <location>
        <begin position="111"/>
        <end position="179"/>
    </location>
</feature>
<feature type="compositionally biased region" description="Acidic residues" evidence="4">
    <location>
        <begin position="170"/>
        <end position="179"/>
    </location>
</feature>
<evidence type="ECO:0000313" key="6">
    <source>
        <dbReference type="EMBL" id="CAB9521728.1"/>
    </source>
</evidence>
<dbReference type="Proteomes" id="UP001153069">
    <property type="component" value="Unassembled WGS sequence"/>
</dbReference>
<evidence type="ECO:0000256" key="4">
    <source>
        <dbReference type="SAM" id="MobiDB-lite"/>
    </source>
</evidence>
<accession>A0A9N8HT22</accession>
<keyword evidence="2" id="KW-0539">Nucleus</keyword>
<dbReference type="PROSITE" id="PS50118">
    <property type="entry name" value="HMG_BOX_2"/>
    <property type="match status" value="1"/>
</dbReference>
<name>A0A9N8HT22_9STRA</name>
<feature type="region of interest" description="Disordered" evidence="4">
    <location>
        <begin position="62"/>
        <end position="116"/>
    </location>
</feature>
<feature type="region of interest" description="Disordered" evidence="4">
    <location>
        <begin position="161"/>
        <end position="268"/>
    </location>
</feature>
<dbReference type="OrthoDB" id="1919336at2759"/>
<dbReference type="Pfam" id="PF00505">
    <property type="entry name" value="HMG_box"/>
    <property type="match status" value="1"/>
</dbReference>
<feature type="compositionally biased region" description="Basic residues" evidence="4">
    <location>
        <begin position="90"/>
        <end position="115"/>
    </location>
</feature>
<protein>
    <recommendedName>
        <fullName evidence="5">HMG box domain-containing protein</fullName>
    </recommendedName>
</protein>
<evidence type="ECO:0000256" key="2">
    <source>
        <dbReference type="PROSITE-ProRule" id="PRU00267"/>
    </source>
</evidence>
<keyword evidence="7" id="KW-1185">Reference proteome</keyword>
<dbReference type="SUPFAM" id="SSF47095">
    <property type="entry name" value="HMG-box"/>
    <property type="match status" value="1"/>
</dbReference>
<sequence length="268" mass="30381">MEPPNGAEAHHAAANGSFLPALADPSLTTTHALVAYLRMEADLAEEKSKRLRAQAAALSERFGVTEDMQSQYELNPDQLPPTDENGVPKYRGKKRGRKPKPRKRKVDPNRRKRQHTAYTIFVQETYPGVKLQHPDLQSKDVISMVARQWKEFDPQEKAMWKARAQATHVDEEEEEEPDIADTTTTLHDPEQHHVHHHLEDVDGEAEATAAADAVYQAHVAGMGDEAVEEEEEDHLDNEEEVEEAEQDEEEEEVAPPATRRRRGRPKRS</sequence>